<proteinExistence type="predicted"/>
<protein>
    <recommendedName>
        <fullName evidence="3">Helitron helicase-like domain-containing protein</fullName>
    </recommendedName>
</protein>
<sequence length="153" mass="16927">MSTLSSSRYLVLILRQGKRWHIEGCLAMVEKQGRGTLHIHLLVWLNNCQLNATTVECFLDSTDDNRFRKQFASCARIIVINNLSIAVNKCGCSECGSSFSDIVELPIPDSGRKDPVCDTGSKHTRAKPTEPGLLQCSVHWFGFDQAVDQTGTA</sequence>
<organism evidence="1 2">
    <name type="scientific">Phytophthora cactorum</name>
    <dbReference type="NCBI Taxonomy" id="29920"/>
    <lineage>
        <taxon>Eukaryota</taxon>
        <taxon>Sar</taxon>
        <taxon>Stramenopiles</taxon>
        <taxon>Oomycota</taxon>
        <taxon>Peronosporomycetes</taxon>
        <taxon>Peronosporales</taxon>
        <taxon>Peronosporaceae</taxon>
        <taxon>Phytophthora</taxon>
    </lineage>
</organism>
<dbReference type="Proteomes" id="UP000688947">
    <property type="component" value="Unassembled WGS sequence"/>
</dbReference>
<reference evidence="1" key="1">
    <citation type="submission" date="2021-01" db="EMBL/GenBank/DDBJ databases">
        <title>Phytophthora aleatoria, a newly-described species from Pinus radiata is distinct from Phytophthora cactorum isolates based on comparative genomics.</title>
        <authorList>
            <person name="Mcdougal R."/>
            <person name="Panda P."/>
            <person name="Williams N."/>
            <person name="Studholme D.J."/>
        </authorList>
    </citation>
    <scope>NUCLEOTIDE SEQUENCE</scope>
    <source>
        <strain evidence="1">NZFS 3830</strain>
    </source>
</reference>
<dbReference type="EMBL" id="JAENGZ010001469">
    <property type="protein sequence ID" value="KAG6947871.1"/>
    <property type="molecule type" value="Genomic_DNA"/>
</dbReference>
<accession>A0A8T1TWV2</accession>
<evidence type="ECO:0008006" key="3">
    <source>
        <dbReference type="Google" id="ProtNLM"/>
    </source>
</evidence>
<comment type="caution">
    <text evidence="1">The sequence shown here is derived from an EMBL/GenBank/DDBJ whole genome shotgun (WGS) entry which is preliminary data.</text>
</comment>
<gene>
    <name evidence="1" type="ORF">JG687_00015823</name>
</gene>
<dbReference type="OrthoDB" id="126095at2759"/>
<dbReference type="AlphaFoldDB" id="A0A8T1TWV2"/>
<evidence type="ECO:0000313" key="1">
    <source>
        <dbReference type="EMBL" id="KAG6947871.1"/>
    </source>
</evidence>
<evidence type="ECO:0000313" key="2">
    <source>
        <dbReference type="Proteomes" id="UP000688947"/>
    </source>
</evidence>
<name>A0A8T1TWV2_9STRA</name>